<protein>
    <submittedName>
        <fullName evidence="5">ATP-binding cassette domain-containing protein</fullName>
    </submittedName>
</protein>
<dbReference type="InterPro" id="IPR051782">
    <property type="entry name" value="ABC_Transporter_VariousFunc"/>
</dbReference>
<feature type="domain" description="ABC transporter" evidence="4">
    <location>
        <begin position="5"/>
        <end position="218"/>
    </location>
</feature>
<dbReference type="GO" id="GO:0016887">
    <property type="term" value="F:ATP hydrolysis activity"/>
    <property type="evidence" value="ECO:0007669"/>
    <property type="project" value="InterPro"/>
</dbReference>
<dbReference type="InterPro" id="IPR003439">
    <property type="entry name" value="ABC_transporter-like_ATP-bd"/>
</dbReference>
<evidence type="ECO:0000256" key="3">
    <source>
        <dbReference type="ARBA" id="ARBA00022840"/>
    </source>
</evidence>
<dbReference type="KEGG" id="noj:EJ995_01985"/>
<dbReference type="PANTHER" id="PTHR42939:SF1">
    <property type="entry name" value="ABC TRANSPORTER ATP-BINDING PROTEIN ALBC-RELATED"/>
    <property type="match status" value="1"/>
</dbReference>
<evidence type="ECO:0000313" key="6">
    <source>
        <dbReference type="Proteomes" id="UP000279600"/>
    </source>
</evidence>
<organism evidence="5 6">
    <name type="scientific">Nonlabens ponticola</name>
    <dbReference type="NCBI Taxonomy" id="2496866"/>
    <lineage>
        <taxon>Bacteria</taxon>
        <taxon>Pseudomonadati</taxon>
        <taxon>Bacteroidota</taxon>
        <taxon>Flavobacteriia</taxon>
        <taxon>Flavobacteriales</taxon>
        <taxon>Flavobacteriaceae</taxon>
        <taxon>Nonlabens</taxon>
    </lineage>
</organism>
<dbReference type="EMBL" id="CP034549">
    <property type="protein sequence ID" value="AZQ43060.1"/>
    <property type="molecule type" value="Genomic_DNA"/>
</dbReference>
<evidence type="ECO:0000256" key="1">
    <source>
        <dbReference type="ARBA" id="ARBA00022448"/>
    </source>
</evidence>
<reference evidence="5 6" key="1">
    <citation type="submission" date="2018-12" db="EMBL/GenBank/DDBJ databases">
        <title>Complete genome of Nonlabens sp. MJ115.</title>
        <authorList>
            <person name="Choi H.S."/>
            <person name="Jung J."/>
        </authorList>
    </citation>
    <scope>NUCLEOTIDE SEQUENCE [LARGE SCALE GENOMIC DNA]</scope>
    <source>
        <strain evidence="5 6">MJ115</strain>
    </source>
</reference>
<keyword evidence="2" id="KW-0547">Nucleotide-binding</keyword>
<dbReference type="Pfam" id="PF00005">
    <property type="entry name" value="ABC_tran"/>
    <property type="match status" value="1"/>
</dbReference>
<dbReference type="RefSeq" id="WP_126445099.1">
    <property type="nucleotide sequence ID" value="NZ_CP034549.1"/>
</dbReference>
<dbReference type="AlphaFoldDB" id="A0A3S9MV96"/>
<dbReference type="PANTHER" id="PTHR42939">
    <property type="entry name" value="ABC TRANSPORTER ATP-BINDING PROTEIN ALBC-RELATED"/>
    <property type="match status" value="1"/>
</dbReference>
<accession>A0A3S9MV96</accession>
<gene>
    <name evidence="5" type="ORF">EJ995_01985</name>
</gene>
<dbReference type="SUPFAM" id="SSF52540">
    <property type="entry name" value="P-loop containing nucleoside triphosphate hydrolases"/>
    <property type="match status" value="1"/>
</dbReference>
<dbReference type="Proteomes" id="UP000279600">
    <property type="component" value="Chromosome"/>
</dbReference>
<evidence type="ECO:0000256" key="2">
    <source>
        <dbReference type="ARBA" id="ARBA00022741"/>
    </source>
</evidence>
<keyword evidence="3 5" id="KW-0067">ATP-binding</keyword>
<keyword evidence="6" id="KW-1185">Reference proteome</keyword>
<dbReference type="OrthoDB" id="9801987at2"/>
<name>A0A3S9MV96_9FLAO</name>
<dbReference type="PROSITE" id="PS50893">
    <property type="entry name" value="ABC_TRANSPORTER_2"/>
    <property type="match status" value="1"/>
</dbReference>
<dbReference type="GO" id="GO:0005524">
    <property type="term" value="F:ATP binding"/>
    <property type="evidence" value="ECO:0007669"/>
    <property type="project" value="UniProtKB-KW"/>
</dbReference>
<sequence>MTQTLSIQNLCLDYGNNSILNNIELKIETGNIYGLLGLNGAGKSSMMKALSGLNKKASFRAHHNDKAIDLNNHKLQTVGYLPQDPFLMKSLSVVDTVAYWYPDYEIQDQILYDPMIHQFHKTKVGKLSMGEQRFLELSLIMQLPHPFLMLDEPFSGLAPLQIERSQELIKVGSKDKGIVISDHYYDNVIQITHINWMLRDGNLNLVDKENVETAYRIK</sequence>
<evidence type="ECO:0000313" key="5">
    <source>
        <dbReference type="EMBL" id="AZQ43060.1"/>
    </source>
</evidence>
<evidence type="ECO:0000259" key="4">
    <source>
        <dbReference type="PROSITE" id="PS50893"/>
    </source>
</evidence>
<keyword evidence="1" id="KW-0813">Transport</keyword>
<proteinExistence type="predicted"/>
<dbReference type="InterPro" id="IPR027417">
    <property type="entry name" value="P-loop_NTPase"/>
</dbReference>
<dbReference type="Gene3D" id="3.40.50.300">
    <property type="entry name" value="P-loop containing nucleotide triphosphate hydrolases"/>
    <property type="match status" value="1"/>
</dbReference>